<evidence type="ECO:0000313" key="2">
    <source>
        <dbReference type="Proteomes" id="UP000523196"/>
    </source>
</evidence>
<comment type="caution">
    <text evidence="1">The sequence shown here is derived from an EMBL/GenBank/DDBJ whole genome shotgun (WGS) entry which is preliminary data.</text>
</comment>
<reference evidence="1 2" key="1">
    <citation type="submission" date="2020-08" db="EMBL/GenBank/DDBJ databases">
        <authorList>
            <person name="Xu S."/>
            <person name="Li A."/>
        </authorList>
    </citation>
    <scope>NUCLEOTIDE SEQUENCE [LARGE SCALE GENOMIC DNA]</scope>
    <source>
        <strain evidence="1 2">119BY6-57</strain>
    </source>
</reference>
<keyword evidence="2" id="KW-1185">Reference proteome</keyword>
<accession>A0A7W3Y4S5</accession>
<sequence>MIRYNGRGEQVHRFLGAVDTYTLYDEAGHWLGDYDDTGAVLQQVIWMGDLPVGLVAHGDQLHYIQPDHLGTPRVVVDVMRNVPVWRWDMKGEAFGDTMPDQDPDGDATAFVFDMRFPGQRFDAASGRNYNYFRDYEPSTGRYLQSDPIGWQGGANTYAYVSGNPVNKVDPLGLKDYSVCETKELMDLAKEAAVSGSASERTNAVLSNHSSLGRNGPDIGILDTKIRSGVGDTYSYGGRKMNPAQFGNYVAGYAGYYYGGTYGLAAMMWGGVLYDMNDNGSIFRFDLDSRDDIADGARRARAEIENGLSTCGCAK</sequence>
<organism evidence="1 2">
    <name type="scientific">Marilutibacter spongiae</name>
    <dbReference type="NCBI Taxonomy" id="2025720"/>
    <lineage>
        <taxon>Bacteria</taxon>
        <taxon>Pseudomonadati</taxon>
        <taxon>Pseudomonadota</taxon>
        <taxon>Gammaproteobacteria</taxon>
        <taxon>Lysobacterales</taxon>
        <taxon>Lysobacteraceae</taxon>
        <taxon>Marilutibacter</taxon>
    </lineage>
</organism>
<proteinExistence type="predicted"/>
<dbReference type="NCBIfam" id="TIGR03696">
    <property type="entry name" value="Rhs_assc_core"/>
    <property type="match status" value="1"/>
</dbReference>
<dbReference type="Gene3D" id="2.180.10.10">
    <property type="entry name" value="RHS repeat-associated core"/>
    <property type="match status" value="1"/>
</dbReference>
<protein>
    <submittedName>
        <fullName evidence="1">RHS repeat-associated core domain-containing protein</fullName>
    </submittedName>
</protein>
<dbReference type="PANTHER" id="PTHR32305:SF15">
    <property type="entry name" value="PROTEIN RHSA-RELATED"/>
    <property type="match status" value="1"/>
</dbReference>
<dbReference type="InterPro" id="IPR050708">
    <property type="entry name" value="T6SS_VgrG/RHS"/>
</dbReference>
<dbReference type="InterPro" id="IPR022385">
    <property type="entry name" value="Rhs_assc_core"/>
</dbReference>
<name>A0A7W3Y4S5_9GAMM</name>
<dbReference type="AlphaFoldDB" id="A0A7W3Y4S5"/>
<evidence type="ECO:0000313" key="1">
    <source>
        <dbReference type="EMBL" id="MBB1059773.1"/>
    </source>
</evidence>
<dbReference type="Proteomes" id="UP000523196">
    <property type="component" value="Unassembled WGS sequence"/>
</dbReference>
<dbReference type="PANTHER" id="PTHR32305">
    <property type="match status" value="1"/>
</dbReference>
<dbReference type="EMBL" id="JACHTF010000003">
    <property type="protein sequence ID" value="MBB1059773.1"/>
    <property type="molecule type" value="Genomic_DNA"/>
</dbReference>
<gene>
    <name evidence="1" type="ORF">H4F98_04225</name>
</gene>